<dbReference type="Proteomes" id="UP000708148">
    <property type="component" value="Unassembled WGS sequence"/>
</dbReference>
<dbReference type="AlphaFoldDB" id="A0A8S1IJV9"/>
<dbReference type="InterPro" id="IPR015257">
    <property type="entry name" value="Maf1"/>
</dbReference>
<dbReference type="OrthoDB" id="277029at2759"/>
<gene>
    <name evidence="2" type="ORF">OSTQU699_LOCUS347</name>
</gene>
<reference evidence="2" key="1">
    <citation type="submission" date="2020-12" db="EMBL/GenBank/DDBJ databases">
        <authorList>
            <person name="Iha C."/>
        </authorList>
    </citation>
    <scope>NUCLEOTIDE SEQUENCE</scope>
</reference>
<comment type="caution">
    <text evidence="2">The sequence shown here is derived from an EMBL/GenBank/DDBJ whole genome shotgun (WGS) entry which is preliminary data.</text>
</comment>
<name>A0A8S1IJV9_9CHLO</name>
<evidence type="ECO:0000313" key="2">
    <source>
        <dbReference type="EMBL" id="CAD7694986.1"/>
    </source>
</evidence>
<protein>
    <recommendedName>
        <fullName evidence="1">Repressor of RNA polymerase III transcription</fullName>
    </recommendedName>
</protein>
<evidence type="ECO:0000256" key="1">
    <source>
        <dbReference type="PIRNR" id="PIRNR037240"/>
    </source>
</evidence>
<dbReference type="EMBL" id="CAJHUC010000288">
    <property type="protein sequence ID" value="CAD7694986.1"/>
    <property type="molecule type" value="Genomic_DNA"/>
</dbReference>
<keyword evidence="3" id="KW-1185">Reference proteome</keyword>
<dbReference type="PANTHER" id="PTHR22504:SF0">
    <property type="entry name" value="REPRESSOR OF RNA POLYMERASE III TRANSCRIPTION MAF1 HOMOLOG"/>
    <property type="match status" value="1"/>
</dbReference>
<keyword evidence="1" id="KW-0539">Nucleus</keyword>
<dbReference type="PANTHER" id="PTHR22504">
    <property type="entry name" value="REPRESSOR OF RNA POLYMERASE III TRANSCRIPTION MAF1"/>
    <property type="match status" value="1"/>
</dbReference>
<dbReference type="PIRSF" id="PIRSF037240">
    <property type="entry name" value="RNA_polIII_Trep_MAF1"/>
    <property type="match status" value="1"/>
</dbReference>
<dbReference type="InterPro" id="IPR038564">
    <property type="entry name" value="Maf1_sf"/>
</dbReference>
<organism evidence="2 3">
    <name type="scientific">Ostreobium quekettii</name>
    <dbReference type="NCBI Taxonomy" id="121088"/>
    <lineage>
        <taxon>Eukaryota</taxon>
        <taxon>Viridiplantae</taxon>
        <taxon>Chlorophyta</taxon>
        <taxon>core chlorophytes</taxon>
        <taxon>Ulvophyceae</taxon>
        <taxon>TCBD clade</taxon>
        <taxon>Bryopsidales</taxon>
        <taxon>Ostreobineae</taxon>
        <taxon>Ostreobiaceae</taxon>
        <taxon>Ostreobium</taxon>
    </lineage>
</organism>
<keyword evidence="1" id="KW-0805">Transcription regulation</keyword>
<dbReference type="GO" id="GO:0016480">
    <property type="term" value="P:negative regulation of transcription by RNA polymerase III"/>
    <property type="evidence" value="ECO:0007669"/>
    <property type="project" value="UniProtKB-UniRule"/>
</dbReference>
<keyword evidence="1" id="KW-0678">Repressor</keyword>
<evidence type="ECO:0000313" key="3">
    <source>
        <dbReference type="Proteomes" id="UP000708148"/>
    </source>
</evidence>
<dbReference type="Gene3D" id="3.40.1000.50">
    <property type="entry name" value="Repressor of RNA polymerase III transcription Maf1"/>
    <property type="match status" value="1"/>
</dbReference>
<dbReference type="GO" id="GO:0000994">
    <property type="term" value="F:RNA polymerase III core binding"/>
    <property type="evidence" value="ECO:0007669"/>
    <property type="project" value="TreeGrafter"/>
</dbReference>
<sequence length="229" mass="25866">MKYLDVPHFARLNTFLDTVDVGNYVVCGGLEAYSCKLAGLDKKLSRSLDEEIQMESPPSVLAESPVGPTGESASRKTLIYLILTLNHALPDYDFSQLRAHHFKRELDLSLLEETVQRHLSEIAKVWESAPDVNDLSFLESVRKAIDEAIELNSCEVYQYRPDVDADLFDDEGKLWSFAYLFYNRKLKRTVMFGCRGVSKIARRKSATLCSDSSDTESDVDYGMAAEMDV</sequence>
<accession>A0A8S1IJV9</accession>
<dbReference type="Pfam" id="PF09174">
    <property type="entry name" value="Maf1"/>
    <property type="match status" value="1"/>
</dbReference>
<comment type="similarity">
    <text evidence="1">Belongs to the MAF1 family.</text>
</comment>
<keyword evidence="1" id="KW-0804">Transcription</keyword>
<comment type="subcellular location">
    <subcellularLocation>
        <location evidence="1">Nucleus</location>
    </subcellularLocation>
</comment>
<dbReference type="GO" id="GO:0005634">
    <property type="term" value="C:nucleus"/>
    <property type="evidence" value="ECO:0007669"/>
    <property type="project" value="UniProtKB-SubCell"/>
</dbReference>
<proteinExistence type="inferred from homology"/>